<comment type="similarity">
    <text evidence="5 14 16">Belongs to the RNase HII family.</text>
</comment>
<dbReference type="PANTHER" id="PTHR10954">
    <property type="entry name" value="RIBONUCLEASE H2 SUBUNIT A"/>
    <property type="match status" value="1"/>
</dbReference>
<name>A0A0W0TR11_LEGER</name>
<dbReference type="GO" id="GO:0032299">
    <property type="term" value="C:ribonuclease H2 complex"/>
    <property type="evidence" value="ECO:0007669"/>
    <property type="project" value="TreeGrafter"/>
</dbReference>
<dbReference type="InterPro" id="IPR024567">
    <property type="entry name" value="RNase_HII/HIII_dom"/>
</dbReference>
<dbReference type="NCBIfam" id="NF000595">
    <property type="entry name" value="PRK00015.1-3"/>
    <property type="match status" value="1"/>
</dbReference>
<evidence type="ECO:0000256" key="14">
    <source>
        <dbReference type="HAMAP-Rule" id="MF_00052"/>
    </source>
</evidence>
<dbReference type="EC" id="3.1.26.4" evidence="6 14"/>
<dbReference type="GO" id="GO:0006298">
    <property type="term" value="P:mismatch repair"/>
    <property type="evidence" value="ECO:0007669"/>
    <property type="project" value="TreeGrafter"/>
</dbReference>
<evidence type="ECO:0000256" key="16">
    <source>
        <dbReference type="RuleBase" id="RU003515"/>
    </source>
</evidence>
<comment type="function">
    <text evidence="3 14 16">Endonuclease that specifically degrades the RNA of RNA-DNA hybrids.</text>
</comment>
<feature type="domain" description="RNase H type-2" evidence="17">
    <location>
        <begin position="3"/>
        <end position="190"/>
    </location>
</feature>
<organism evidence="18 19">
    <name type="scientific">Legionella erythra</name>
    <dbReference type="NCBI Taxonomy" id="448"/>
    <lineage>
        <taxon>Bacteria</taxon>
        <taxon>Pseudomonadati</taxon>
        <taxon>Pseudomonadota</taxon>
        <taxon>Gammaproteobacteria</taxon>
        <taxon>Legionellales</taxon>
        <taxon>Legionellaceae</taxon>
        <taxon>Legionella</taxon>
    </lineage>
</organism>
<dbReference type="GO" id="GO:0043137">
    <property type="term" value="P:DNA replication, removal of RNA primer"/>
    <property type="evidence" value="ECO:0007669"/>
    <property type="project" value="TreeGrafter"/>
</dbReference>
<dbReference type="STRING" id="448.Lery_1169"/>
<dbReference type="CDD" id="cd07182">
    <property type="entry name" value="RNase_HII_bacteria_HII_like"/>
    <property type="match status" value="1"/>
</dbReference>
<evidence type="ECO:0000256" key="13">
    <source>
        <dbReference type="ARBA" id="ARBA00023211"/>
    </source>
</evidence>
<protein>
    <recommendedName>
        <fullName evidence="7 14">Ribonuclease HII</fullName>
        <shortName evidence="14">RNase HII</shortName>
        <ecNumber evidence="6 14">3.1.26.4</ecNumber>
    </recommendedName>
</protein>
<sequence length="199" mass="21730">MENYTAGVDEVGRGPLAGPVVTAAVILKRPLDGLTDSKKLTPKKRKILAEQIKEEAICFAYGRAEVSEIDELNIHWATLLAMKRAVEALTIKPARVLVDGLHKPKIDIPCEAIVQGDLLIAEISAASILAKVSRDEEMEQLDNLYPGYGFAVHKGYSTDMHRRLLLELGPSPIHRKSFAPVMELLGNVPERGLAEQASG</sequence>
<dbReference type="PANTHER" id="PTHR10954:SF18">
    <property type="entry name" value="RIBONUCLEASE HII"/>
    <property type="match status" value="1"/>
</dbReference>
<dbReference type="GO" id="GO:0004523">
    <property type="term" value="F:RNA-DNA hybrid ribonuclease activity"/>
    <property type="evidence" value="ECO:0007669"/>
    <property type="project" value="UniProtKB-UniRule"/>
</dbReference>
<dbReference type="RefSeq" id="WP_058526321.1">
    <property type="nucleotide sequence ID" value="NZ_CAAAHY010000002.1"/>
</dbReference>
<dbReference type="NCBIfam" id="NF000596">
    <property type="entry name" value="PRK00015.1-4"/>
    <property type="match status" value="1"/>
</dbReference>
<keyword evidence="8 14" id="KW-0963">Cytoplasm</keyword>
<keyword evidence="11 14" id="KW-0255">Endonuclease</keyword>
<evidence type="ECO:0000256" key="4">
    <source>
        <dbReference type="ARBA" id="ARBA00004496"/>
    </source>
</evidence>
<dbReference type="Proteomes" id="UP000054773">
    <property type="component" value="Unassembled WGS sequence"/>
</dbReference>
<comment type="cofactor">
    <cofactor evidence="2">
        <name>Mg(2+)</name>
        <dbReference type="ChEBI" id="CHEBI:18420"/>
    </cofactor>
</comment>
<feature type="binding site" evidence="14 15">
    <location>
        <position position="10"/>
    </location>
    <ligand>
        <name>a divalent metal cation</name>
        <dbReference type="ChEBI" id="CHEBI:60240"/>
    </ligand>
</feature>
<evidence type="ECO:0000313" key="18">
    <source>
        <dbReference type="EMBL" id="KTC98115.1"/>
    </source>
</evidence>
<comment type="cofactor">
    <cofactor evidence="14 15">
        <name>Mn(2+)</name>
        <dbReference type="ChEBI" id="CHEBI:29035"/>
    </cofactor>
    <cofactor evidence="14 15">
        <name>Mg(2+)</name>
        <dbReference type="ChEBI" id="CHEBI:18420"/>
    </cofactor>
    <text evidence="14 15">Manganese or magnesium. Binds 1 divalent metal ion per monomer in the absence of substrate. May bind a second metal ion after substrate binding.</text>
</comment>
<gene>
    <name evidence="14 18" type="primary">rnhB</name>
    <name evidence="18" type="ORF">Lery_1169</name>
</gene>
<evidence type="ECO:0000256" key="5">
    <source>
        <dbReference type="ARBA" id="ARBA00007383"/>
    </source>
</evidence>
<reference evidence="18 19" key="1">
    <citation type="submission" date="2015-11" db="EMBL/GenBank/DDBJ databases">
        <title>Genomic analysis of 38 Legionella species identifies large and diverse effector repertoires.</title>
        <authorList>
            <person name="Burstein D."/>
            <person name="Amaro F."/>
            <person name="Zusman T."/>
            <person name="Lifshitz Z."/>
            <person name="Cohen O."/>
            <person name="Gilbert J.A."/>
            <person name="Pupko T."/>
            <person name="Shuman H.A."/>
            <person name="Segal G."/>
        </authorList>
    </citation>
    <scope>NUCLEOTIDE SEQUENCE [LARGE SCALE GENOMIC DNA]</scope>
    <source>
        <strain evidence="18 19">SE-32A-C8</strain>
    </source>
</reference>
<dbReference type="Gene3D" id="3.30.420.10">
    <property type="entry name" value="Ribonuclease H-like superfamily/Ribonuclease H"/>
    <property type="match status" value="1"/>
</dbReference>
<dbReference type="FunFam" id="3.30.420.10:FF:000006">
    <property type="entry name" value="Ribonuclease HII"/>
    <property type="match status" value="1"/>
</dbReference>
<dbReference type="OrthoDB" id="9803420at2"/>
<comment type="subcellular location">
    <subcellularLocation>
        <location evidence="4 14">Cytoplasm</location>
    </subcellularLocation>
</comment>
<keyword evidence="9 14" id="KW-0540">Nuclease</keyword>
<evidence type="ECO:0000256" key="8">
    <source>
        <dbReference type="ARBA" id="ARBA00022490"/>
    </source>
</evidence>
<accession>A0A0W0TR11</accession>
<dbReference type="InterPro" id="IPR022898">
    <property type="entry name" value="RNase_HII"/>
</dbReference>
<evidence type="ECO:0000256" key="9">
    <source>
        <dbReference type="ARBA" id="ARBA00022722"/>
    </source>
</evidence>
<dbReference type="GO" id="GO:0003723">
    <property type="term" value="F:RNA binding"/>
    <property type="evidence" value="ECO:0007669"/>
    <property type="project" value="UniProtKB-UniRule"/>
</dbReference>
<proteinExistence type="inferred from homology"/>
<evidence type="ECO:0000259" key="17">
    <source>
        <dbReference type="PROSITE" id="PS51975"/>
    </source>
</evidence>
<feature type="binding site" evidence="14 15">
    <location>
        <position position="99"/>
    </location>
    <ligand>
        <name>a divalent metal cation</name>
        <dbReference type="ChEBI" id="CHEBI:60240"/>
    </ligand>
</feature>
<dbReference type="SUPFAM" id="SSF53098">
    <property type="entry name" value="Ribonuclease H-like"/>
    <property type="match status" value="1"/>
</dbReference>
<evidence type="ECO:0000313" key="19">
    <source>
        <dbReference type="Proteomes" id="UP000054773"/>
    </source>
</evidence>
<evidence type="ECO:0000256" key="6">
    <source>
        <dbReference type="ARBA" id="ARBA00012180"/>
    </source>
</evidence>
<evidence type="ECO:0000256" key="11">
    <source>
        <dbReference type="ARBA" id="ARBA00022759"/>
    </source>
</evidence>
<comment type="catalytic activity">
    <reaction evidence="1 14 15 16">
        <text>Endonucleolytic cleavage to 5'-phosphomonoester.</text>
        <dbReference type="EC" id="3.1.26.4"/>
    </reaction>
</comment>
<dbReference type="InterPro" id="IPR036397">
    <property type="entry name" value="RNaseH_sf"/>
</dbReference>
<dbReference type="AlphaFoldDB" id="A0A0W0TR11"/>
<evidence type="ECO:0000256" key="1">
    <source>
        <dbReference type="ARBA" id="ARBA00000077"/>
    </source>
</evidence>
<keyword evidence="10 14" id="KW-0479">Metal-binding</keyword>
<comment type="caution">
    <text evidence="18">The sequence shown here is derived from an EMBL/GenBank/DDBJ whole genome shotgun (WGS) entry which is preliminary data.</text>
</comment>
<keyword evidence="19" id="KW-1185">Reference proteome</keyword>
<dbReference type="PATRIC" id="fig|448.7.peg.1223"/>
<evidence type="ECO:0000256" key="10">
    <source>
        <dbReference type="ARBA" id="ARBA00022723"/>
    </source>
</evidence>
<feature type="binding site" evidence="14 15">
    <location>
        <position position="9"/>
    </location>
    <ligand>
        <name>a divalent metal cation</name>
        <dbReference type="ChEBI" id="CHEBI:60240"/>
    </ligand>
</feature>
<dbReference type="GO" id="GO:0030145">
    <property type="term" value="F:manganese ion binding"/>
    <property type="evidence" value="ECO:0007669"/>
    <property type="project" value="UniProtKB-UniRule"/>
</dbReference>
<dbReference type="EMBL" id="LNYA01000023">
    <property type="protein sequence ID" value="KTC98115.1"/>
    <property type="molecule type" value="Genomic_DNA"/>
</dbReference>
<dbReference type="InterPro" id="IPR012337">
    <property type="entry name" value="RNaseH-like_sf"/>
</dbReference>
<evidence type="ECO:0000256" key="15">
    <source>
        <dbReference type="PROSITE-ProRule" id="PRU01319"/>
    </source>
</evidence>
<dbReference type="InterPro" id="IPR001352">
    <property type="entry name" value="RNase_HII/HIII"/>
</dbReference>
<keyword evidence="13 14" id="KW-0464">Manganese</keyword>
<evidence type="ECO:0000256" key="7">
    <source>
        <dbReference type="ARBA" id="ARBA00019179"/>
    </source>
</evidence>
<evidence type="ECO:0000256" key="2">
    <source>
        <dbReference type="ARBA" id="ARBA00001946"/>
    </source>
</evidence>
<dbReference type="HAMAP" id="MF_00052_B">
    <property type="entry name" value="RNase_HII_B"/>
    <property type="match status" value="1"/>
</dbReference>
<evidence type="ECO:0000256" key="3">
    <source>
        <dbReference type="ARBA" id="ARBA00004065"/>
    </source>
</evidence>
<dbReference type="Pfam" id="PF01351">
    <property type="entry name" value="RNase_HII"/>
    <property type="match status" value="1"/>
</dbReference>
<dbReference type="GO" id="GO:0005737">
    <property type="term" value="C:cytoplasm"/>
    <property type="evidence" value="ECO:0007669"/>
    <property type="project" value="UniProtKB-SubCell"/>
</dbReference>
<evidence type="ECO:0000256" key="12">
    <source>
        <dbReference type="ARBA" id="ARBA00022801"/>
    </source>
</evidence>
<keyword evidence="12 14" id="KW-0378">Hydrolase</keyword>
<dbReference type="PROSITE" id="PS51975">
    <property type="entry name" value="RNASE_H_2"/>
    <property type="match status" value="1"/>
</dbReference>